<dbReference type="EMBL" id="MWQA01000001">
    <property type="protein sequence ID" value="ORC05501.1"/>
    <property type="molecule type" value="Genomic_DNA"/>
</dbReference>
<dbReference type="InterPro" id="IPR029058">
    <property type="entry name" value="AB_hydrolase_fold"/>
</dbReference>
<dbReference type="Gene3D" id="3.40.50.1820">
    <property type="entry name" value="alpha/beta hydrolase"/>
    <property type="match status" value="1"/>
</dbReference>
<organism evidence="3 4">
    <name type="scientific">Mycobacterium persicum</name>
    <dbReference type="NCBI Taxonomy" id="1487726"/>
    <lineage>
        <taxon>Bacteria</taxon>
        <taxon>Bacillati</taxon>
        <taxon>Actinomycetota</taxon>
        <taxon>Actinomycetes</taxon>
        <taxon>Mycobacteriales</taxon>
        <taxon>Mycobacteriaceae</taxon>
        <taxon>Mycobacterium</taxon>
    </lineage>
</organism>
<dbReference type="InterPro" id="IPR003779">
    <property type="entry name" value="CMD-like"/>
</dbReference>
<comment type="caution">
    <text evidence="3">The sequence shown here is derived from an EMBL/GenBank/DDBJ whole genome shotgun (WGS) entry which is preliminary data.</text>
</comment>
<protein>
    <submittedName>
        <fullName evidence="3">4-carboxymuconolactone decarboxylase</fullName>
    </submittedName>
</protein>
<dbReference type="SUPFAM" id="SSF53474">
    <property type="entry name" value="alpha/beta-Hydrolases"/>
    <property type="match status" value="1"/>
</dbReference>
<evidence type="ECO:0000313" key="3">
    <source>
        <dbReference type="EMBL" id="ORC05501.1"/>
    </source>
</evidence>
<evidence type="ECO:0000259" key="1">
    <source>
        <dbReference type="Pfam" id="PF02627"/>
    </source>
</evidence>
<dbReference type="Pfam" id="PF02627">
    <property type="entry name" value="CMD"/>
    <property type="match status" value="1"/>
</dbReference>
<feature type="domain" description="Carboxymuconolactone decarboxylase-like" evidence="1">
    <location>
        <begin position="318"/>
        <end position="401"/>
    </location>
</feature>
<dbReference type="InterPro" id="IPR029032">
    <property type="entry name" value="AhpD-like"/>
</dbReference>
<dbReference type="NCBIfam" id="TIGR02425">
    <property type="entry name" value="decarb_PcaC"/>
    <property type="match status" value="1"/>
</dbReference>
<dbReference type="GO" id="GO:0051920">
    <property type="term" value="F:peroxiredoxin activity"/>
    <property type="evidence" value="ECO:0007669"/>
    <property type="project" value="InterPro"/>
</dbReference>
<dbReference type="Pfam" id="PF12697">
    <property type="entry name" value="Abhydrolase_6"/>
    <property type="match status" value="1"/>
</dbReference>
<dbReference type="InterPro" id="IPR012788">
    <property type="entry name" value="Decarb_PcaC"/>
</dbReference>
<dbReference type="PANTHER" id="PTHR33570">
    <property type="entry name" value="4-CARBOXYMUCONOLACTONE DECARBOXYLASE FAMILY PROTEIN"/>
    <property type="match status" value="1"/>
</dbReference>
<accession>A0A8E2INY2</accession>
<reference evidence="3 4" key="1">
    <citation type="submission" date="2017-02" db="EMBL/GenBank/DDBJ databases">
        <title>Mycobacterium kansasii genomes.</title>
        <authorList>
            <person name="Borowka P."/>
            <person name="Strapagiel D."/>
            <person name="Marciniak B."/>
            <person name="Lach J."/>
            <person name="Bakula Z."/>
            <person name="Van Ingen J."/>
            <person name="Safianowska A."/>
            <person name="Brzostek A."/>
            <person name="Dziadek J."/>
            <person name="Jagielski T."/>
        </authorList>
    </citation>
    <scope>NUCLEOTIDE SEQUENCE [LARGE SCALE GENOMIC DNA]</scope>
    <source>
        <strain evidence="3 4">12MK</strain>
    </source>
</reference>
<dbReference type="SUPFAM" id="SSF69118">
    <property type="entry name" value="AhpD-like"/>
    <property type="match status" value="1"/>
</dbReference>
<dbReference type="AlphaFoldDB" id="A0A8E2INY2"/>
<sequence length="413" mass="44122">MPDAITFGKIDSVDSEFRRLNAQGGDVPVPRLIATDFGGPHDAGVLLLGPSLGTSANTLWAAAAQRLADYVRVVGWDLPGHGNSPAATSPFTIAELANGVLTLADEIADAGTFHYAGVSIGGAVGLQLLLDAAHRLTSATLLCTGATIGTPEDWKTRAARVREEGISALSECAPKRWCSARFVERRPAVVARLLDVLGVTDAESYALACEALADFDVTGRLSHISTPVLAVAGGEDCVTPPECLRPLVSGVNDGRVVVLDEVGHLAPVEAPEQVADLILSRIDTRDNAYQAGIAVRREVLGNAHVDRIMAEKTAFTADFEDMITRYAWGSVWTRPGLDRRSRSMITLSALVACGHPDYLPMHLRAARRNGLTNDEIKELLLHLAIYVGVPEVNYAFRIANEVLADYDAAEATR</sequence>
<dbReference type="InterPro" id="IPR000073">
    <property type="entry name" value="AB_hydrolase_1"/>
</dbReference>
<gene>
    <name evidence="3" type="ORF">B4U45_01220</name>
</gene>
<name>A0A8E2INY2_9MYCO</name>
<dbReference type="Gene3D" id="1.20.1290.10">
    <property type="entry name" value="AhpD-like"/>
    <property type="match status" value="1"/>
</dbReference>
<evidence type="ECO:0000259" key="2">
    <source>
        <dbReference type="Pfam" id="PF12697"/>
    </source>
</evidence>
<dbReference type="PRINTS" id="PR00111">
    <property type="entry name" value="ABHYDROLASE"/>
</dbReference>
<dbReference type="OrthoDB" id="9802489at2"/>
<proteinExistence type="predicted"/>
<dbReference type="Proteomes" id="UP000192335">
    <property type="component" value="Unassembled WGS sequence"/>
</dbReference>
<evidence type="ECO:0000313" key="4">
    <source>
        <dbReference type="Proteomes" id="UP000192335"/>
    </source>
</evidence>
<dbReference type="InterPro" id="IPR052512">
    <property type="entry name" value="4CMD/NDH-1_regulator"/>
</dbReference>
<feature type="domain" description="AB hydrolase-1" evidence="2">
    <location>
        <begin position="55"/>
        <end position="276"/>
    </location>
</feature>
<dbReference type="PANTHER" id="PTHR33570:SF2">
    <property type="entry name" value="CARBOXYMUCONOLACTONE DECARBOXYLASE-LIKE DOMAIN-CONTAINING PROTEIN"/>
    <property type="match status" value="1"/>
</dbReference>